<protein>
    <submittedName>
        <fullName evidence="4">Uncharacterized protein</fullName>
    </submittedName>
</protein>
<dbReference type="InterPro" id="IPR036291">
    <property type="entry name" value="NAD(P)-bd_dom_sf"/>
</dbReference>
<evidence type="ECO:0000256" key="3">
    <source>
        <dbReference type="ARBA" id="ARBA00023002"/>
    </source>
</evidence>
<comment type="similarity">
    <text evidence="1">Belongs to the short-chain dehydrogenases/reductases (SDR) family.</text>
</comment>
<dbReference type="Proteomes" id="UP000664169">
    <property type="component" value="Unassembled WGS sequence"/>
</dbReference>
<organism evidence="4 5">
    <name type="scientific">Gomphillus americanus</name>
    <dbReference type="NCBI Taxonomy" id="1940652"/>
    <lineage>
        <taxon>Eukaryota</taxon>
        <taxon>Fungi</taxon>
        <taxon>Dikarya</taxon>
        <taxon>Ascomycota</taxon>
        <taxon>Pezizomycotina</taxon>
        <taxon>Lecanoromycetes</taxon>
        <taxon>OSLEUM clade</taxon>
        <taxon>Ostropomycetidae</taxon>
        <taxon>Ostropales</taxon>
        <taxon>Graphidaceae</taxon>
        <taxon>Gomphilloideae</taxon>
        <taxon>Gomphillus</taxon>
    </lineage>
</organism>
<proteinExistence type="inferred from homology"/>
<comment type="caution">
    <text evidence="4">The sequence shown here is derived from an EMBL/GenBank/DDBJ whole genome shotgun (WGS) entry which is preliminary data.</text>
</comment>
<name>A0A8H3FS23_9LECA</name>
<evidence type="ECO:0000313" key="5">
    <source>
        <dbReference type="Proteomes" id="UP000664169"/>
    </source>
</evidence>
<dbReference type="InterPro" id="IPR057571">
    <property type="entry name" value="SDR_PhqE-like"/>
</dbReference>
<keyword evidence="3" id="KW-0560">Oxidoreductase</keyword>
<dbReference type="EMBL" id="CAJPDQ010000026">
    <property type="protein sequence ID" value="CAF9926788.1"/>
    <property type="molecule type" value="Genomic_DNA"/>
</dbReference>
<dbReference type="GO" id="GO:0016491">
    <property type="term" value="F:oxidoreductase activity"/>
    <property type="evidence" value="ECO:0007669"/>
    <property type="project" value="UniProtKB-KW"/>
</dbReference>
<keyword evidence="5" id="KW-1185">Reference proteome</keyword>
<dbReference type="InterPro" id="IPR051122">
    <property type="entry name" value="SDR_DHRS6-like"/>
</dbReference>
<sequence>MTDQSKYISKLRGAKILVIGGSSGIGFGVAEASLEHGATVVISSSNIKRIEDAVHQLQASYPSAHDRVSGHQCDIGNPETQEANLTQLLDKCGKLDHIVWTASDSLAIKSISEVDIDFIRKAGATRFFGPILLGKLAPKYLNPGPASSITFTTGSVSERPLPNWVVLNSYATGMQGLTRGLALDLAPIRVNLVSAGGVDTPLWASVENKDSLLKSIAAATTTGDIGHVEDVAESYIYLMKDKNIAGSMIATNGGALLLGPT</sequence>
<dbReference type="OrthoDB" id="294295at2759"/>
<dbReference type="InterPro" id="IPR002347">
    <property type="entry name" value="SDR_fam"/>
</dbReference>
<evidence type="ECO:0000313" key="4">
    <source>
        <dbReference type="EMBL" id="CAF9926788.1"/>
    </source>
</evidence>
<evidence type="ECO:0000256" key="2">
    <source>
        <dbReference type="ARBA" id="ARBA00022857"/>
    </source>
</evidence>
<dbReference type="PRINTS" id="PR00081">
    <property type="entry name" value="GDHRDH"/>
</dbReference>
<dbReference type="PANTHER" id="PTHR43477:SF1">
    <property type="entry name" value="DIHYDROANTICAPSIN 7-DEHYDROGENASE"/>
    <property type="match status" value="1"/>
</dbReference>
<dbReference type="Gene3D" id="3.40.50.720">
    <property type="entry name" value="NAD(P)-binding Rossmann-like Domain"/>
    <property type="match status" value="1"/>
</dbReference>
<evidence type="ECO:0000256" key="1">
    <source>
        <dbReference type="ARBA" id="ARBA00006484"/>
    </source>
</evidence>
<keyword evidence="2" id="KW-0521">NADP</keyword>
<reference evidence="4" key="1">
    <citation type="submission" date="2021-03" db="EMBL/GenBank/DDBJ databases">
        <authorList>
            <person name="Tagirdzhanova G."/>
        </authorList>
    </citation>
    <scope>NUCLEOTIDE SEQUENCE</scope>
</reference>
<accession>A0A8H3FS23</accession>
<gene>
    <name evidence="4" type="ORF">GOMPHAMPRED_004223</name>
</gene>
<dbReference type="AlphaFoldDB" id="A0A8H3FS23"/>
<dbReference type="Pfam" id="PF23441">
    <property type="entry name" value="SDR"/>
    <property type="match status" value="1"/>
</dbReference>
<dbReference type="SUPFAM" id="SSF51735">
    <property type="entry name" value="NAD(P)-binding Rossmann-fold domains"/>
    <property type="match status" value="1"/>
</dbReference>
<dbReference type="PANTHER" id="PTHR43477">
    <property type="entry name" value="DIHYDROANTICAPSIN 7-DEHYDROGENASE"/>
    <property type="match status" value="1"/>
</dbReference>